<protein>
    <recommendedName>
        <fullName evidence="4">Lipoprotein</fullName>
    </recommendedName>
</protein>
<dbReference type="PROSITE" id="PS51257">
    <property type="entry name" value="PROKAR_LIPOPROTEIN"/>
    <property type="match status" value="1"/>
</dbReference>
<proteinExistence type="predicted"/>
<dbReference type="OrthoDB" id="6064994at2"/>
<dbReference type="RefSeq" id="WP_112711952.1">
    <property type="nucleotide sequence ID" value="NZ_LS483250.1"/>
</dbReference>
<evidence type="ECO:0000256" key="1">
    <source>
        <dbReference type="SAM" id="SignalP"/>
    </source>
</evidence>
<evidence type="ECO:0008006" key="4">
    <source>
        <dbReference type="Google" id="ProtNLM"/>
    </source>
</evidence>
<dbReference type="AlphaFoldDB" id="A0A330LJ55"/>
<accession>A0A330LJ55</accession>
<keyword evidence="3" id="KW-1185">Reference proteome</keyword>
<keyword evidence="1" id="KW-0732">Signal</keyword>
<dbReference type="KEGG" id="mya:MORIYA_0225"/>
<dbReference type="Proteomes" id="UP000250163">
    <property type="component" value="Chromosome MORIYA"/>
</dbReference>
<feature type="chain" id="PRO_5016442797" description="Lipoprotein" evidence="1">
    <location>
        <begin position="21"/>
        <end position="166"/>
    </location>
</feature>
<feature type="signal peptide" evidence="1">
    <location>
        <begin position="1"/>
        <end position="20"/>
    </location>
</feature>
<sequence length="166" mass="18380">MKKQSYFGLLASAMLLTACAEPTHIQPTEVMADFEHNVGWLHGSCLAIKNDYIVNNTKLTLVPLDNSENVITARIARPAEAGKDCLALLEDRATVNLTNGYSFYAINTDTDIDLAIGVIDMDVKLYGFDYCSTTEGLVFKLTNAGQPQALWRGYYYLGYDTETTCE</sequence>
<reference evidence="3" key="1">
    <citation type="submission" date="2018-05" db="EMBL/GenBank/DDBJ databases">
        <authorList>
            <person name="Cea G.-C."/>
            <person name="William W."/>
        </authorList>
    </citation>
    <scope>NUCLEOTIDE SEQUENCE [LARGE SCALE GENOMIC DNA]</scope>
    <source>
        <strain evidence="3">DB21MT 5</strain>
    </source>
</reference>
<name>A0A330LJ55_9GAMM</name>
<evidence type="ECO:0000313" key="2">
    <source>
        <dbReference type="EMBL" id="SQD76703.1"/>
    </source>
</evidence>
<dbReference type="EMBL" id="LS483250">
    <property type="protein sequence ID" value="SQD76703.1"/>
    <property type="molecule type" value="Genomic_DNA"/>
</dbReference>
<gene>
    <name evidence="2" type="ORF">MORIYA_0225</name>
</gene>
<organism evidence="2 3">
    <name type="scientific">Moritella yayanosii</name>
    <dbReference type="NCBI Taxonomy" id="69539"/>
    <lineage>
        <taxon>Bacteria</taxon>
        <taxon>Pseudomonadati</taxon>
        <taxon>Pseudomonadota</taxon>
        <taxon>Gammaproteobacteria</taxon>
        <taxon>Alteromonadales</taxon>
        <taxon>Moritellaceae</taxon>
        <taxon>Moritella</taxon>
    </lineage>
</organism>
<evidence type="ECO:0000313" key="3">
    <source>
        <dbReference type="Proteomes" id="UP000250163"/>
    </source>
</evidence>